<keyword evidence="3" id="KW-1185">Reference proteome</keyword>
<feature type="compositionally biased region" description="Polar residues" evidence="1">
    <location>
        <begin position="51"/>
        <end position="67"/>
    </location>
</feature>
<name>B9RU61_RICCO</name>
<reference evidence="3" key="1">
    <citation type="journal article" date="2010" name="Nat. Biotechnol.">
        <title>Draft genome sequence of the oilseed species Ricinus communis.</title>
        <authorList>
            <person name="Chan A.P."/>
            <person name="Crabtree J."/>
            <person name="Zhao Q."/>
            <person name="Lorenzi H."/>
            <person name="Orvis J."/>
            <person name="Puiu D."/>
            <person name="Melake-Berhan A."/>
            <person name="Jones K.M."/>
            <person name="Redman J."/>
            <person name="Chen G."/>
            <person name="Cahoon E.B."/>
            <person name="Gedil M."/>
            <person name="Stanke M."/>
            <person name="Haas B.J."/>
            <person name="Wortman J.R."/>
            <person name="Fraser-Liggett C.M."/>
            <person name="Ravel J."/>
            <person name="Rabinowicz P.D."/>
        </authorList>
    </citation>
    <scope>NUCLEOTIDE SEQUENCE [LARGE SCALE GENOMIC DNA]</scope>
    <source>
        <strain evidence="3">cv. Hale</strain>
    </source>
</reference>
<organism evidence="2 3">
    <name type="scientific">Ricinus communis</name>
    <name type="common">Castor bean</name>
    <dbReference type="NCBI Taxonomy" id="3988"/>
    <lineage>
        <taxon>Eukaryota</taxon>
        <taxon>Viridiplantae</taxon>
        <taxon>Streptophyta</taxon>
        <taxon>Embryophyta</taxon>
        <taxon>Tracheophyta</taxon>
        <taxon>Spermatophyta</taxon>
        <taxon>Magnoliopsida</taxon>
        <taxon>eudicotyledons</taxon>
        <taxon>Gunneridae</taxon>
        <taxon>Pentapetalae</taxon>
        <taxon>rosids</taxon>
        <taxon>fabids</taxon>
        <taxon>Malpighiales</taxon>
        <taxon>Euphorbiaceae</taxon>
        <taxon>Acalyphoideae</taxon>
        <taxon>Acalypheae</taxon>
        <taxon>Ricinus</taxon>
    </lineage>
</organism>
<dbReference type="AlphaFoldDB" id="B9RU61"/>
<protein>
    <submittedName>
        <fullName evidence="2">Uncharacterized protein</fullName>
    </submittedName>
</protein>
<evidence type="ECO:0000313" key="2">
    <source>
        <dbReference type="EMBL" id="EEF45073.1"/>
    </source>
</evidence>
<evidence type="ECO:0000313" key="3">
    <source>
        <dbReference type="Proteomes" id="UP000008311"/>
    </source>
</evidence>
<dbReference type="Proteomes" id="UP000008311">
    <property type="component" value="Unassembled WGS sequence"/>
</dbReference>
<sequence>MTFAFLADLSAPVPMGGPCALGPSFVEAAFRVCYACCVFYELVAGDASSKPHPSSLRSYHASMSSAT</sequence>
<evidence type="ECO:0000256" key="1">
    <source>
        <dbReference type="SAM" id="MobiDB-lite"/>
    </source>
</evidence>
<dbReference type="InParanoid" id="B9RU61"/>
<proteinExistence type="predicted"/>
<dbReference type="EMBL" id="EQ973816">
    <property type="protein sequence ID" value="EEF45073.1"/>
    <property type="molecule type" value="Genomic_DNA"/>
</dbReference>
<feature type="region of interest" description="Disordered" evidence="1">
    <location>
        <begin position="46"/>
        <end position="67"/>
    </location>
</feature>
<gene>
    <name evidence="2" type="ORF">RCOM_1632630</name>
</gene>
<accession>B9RU61</accession>